<evidence type="ECO:0000256" key="1">
    <source>
        <dbReference type="SAM" id="Phobius"/>
    </source>
</evidence>
<evidence type="ECO:0000313" key="2">
    <source>
        <dbReference type="EMBL" id="QHS82091.1"/>
    </source>
</evidence>
<keyword evidence="1" id="KW-0472">Membrane</keyword>
<feature type="transmembrane region" description="Helical" evidence="1">
    <location>
        <begin position="61"/>
        <end position="81"/>
    </location>
</feature>
<feature type="transmembrane region" description="Helical" evidence="1">
    <location>
        <begin position="34"/>
        <end position="54"/>
    </location>
</feature>
<reference evidence="2" key="1">
    <citation type="journal article" date="2020" name="Nature">
        <title>Giant virus diversity and host interactions through global metagenomics.</title>
        <authorList>
            <person name="Schulz F."/>
            <person name="Roux S."/>
            <person name="Paez-Espino D."/>
            <person name="Jungbluth S."/>
            <person name="Walsh D.A."/>
            <person name="Denef V.J."/>
            <person name="McMahon K.D."/>
            <person name="Konstantinidis K.T."/>
            <person name="Eloe-Fadrosh E.A."/>
            <person name="Kyrpides N.C."/>
            <person name="Woyke T."/>
        </authorList>
    </citation>
    <scope>NUCLEOTIDE SEQUENCE</scope>
    <source>
        <strain evidence="2">GVMAG-S-1101165-79</strain>
    </source>
</reference>
<organism evidence="2">
    <name type="scientific">viral metagenome</name>
    <dbReference type="NCBI Taxonomy" id="1070528"/>
    <lineage>
        <taxon>unclassified sequences</taxon>
        <taxon>metagenomes</taxon>
        <taxon>organismal metagenomes</taxon>
    </lineage>
</organism>
<protein>
    <submittedName>
        <fullName evidence="2">Uncharacterized protein</fullName>
    </submittedName>
</protein>
<dbReference type="AlphaFoldDB" id="A0A6C0AS17"/>
<keyword evidence="1" id="KW-0812">Transmembrane</keyword>
<name>A0A6C0AS17_9ZZZZ</name>
<proteinExistence type="predicted"/>
<accession>A0A6C0AS17</accession>
<dbReference type="EMBL" id="MN740762">
    <property type="protein sequence ID" value="QHS82091.1"/>
    <property type="molecule type" value="Genomic_DNA"/>
</dbReference>
<keyword evidence="1" id="KW-1133">Transmembrane helix</keyword>
<sequence>MNKEFSKLCTPAKIYFAIAVIASIIMLFSGVSFIAILIKLIFAFIWSFVLGWLCKKGFTSVSWFLVLLPYIILLLASLKIYHTTQEQKQIIRNLQLQGAYGQEAMTMPTMGAMPAMGAMPTMGAMPSMTTPVDPKKK</sequence>